<feature type="compositionally biased region" description="Polar residues" evidence="1">
    <location>
        <begin position="30"/>
        <end position="42"/>
    </location>
</feature>
<evidence type="ECO:0000313" key="2">
    <source>
        <dbReference type="EMBL" id="CAF2050096.1"/>
    </source>
</evidence>
<dbReference type="OMA" id="MIHNQML"/>
<dbReference type="Gramene" id="CDY13874">
    <property type="protein sequence ID" value="CDY13874"/>
    <property type="gene ID" value="GSBRNA2T00078323001"/>
</dbReference>
<evidence type="ECO:0000313" key="4">
    <source>
        <dbReference type="Proteomes" id="UP000028999"/>
    </source>
</evidence>
<proteinExistence type="predicted"/>
<dbReference type="PaxDb" id="3708-A0A078FLS7"/>
<name>A0A078FLS7_BRANA</name>
<keyword evidence="4" id="KW-1185">Reference proteome</keyword>
<evidence type="ECO:0000256" key="1">
    <source>
        <dbReference type="SAM" id="MobiDB-lite"/>
    </source>
</evidence>
<evidence type="ECO:0000313" key="3">
    <source>
        <dbReference type="EMBL" id="CDY13874.1"/>
    </source>
</evidence>
<gene>
    <name evidence="3" type="primary">BnaA09g43760D</name>
    <name evidence="2" type="ORF">DARMORV10_A09P58910.1</name>
    <name evidence="3" type="ORF">GSBRNA2T00078323001</name>
</gene>
<sequence length="77" mass="8456">MLSSKDVNFVGYTYKNFEIVNDYQVPGMDSGSSDSPETTTRSACDRPPPTPTPPVAKGSFLKLLPPEHEVRSKHEAC</sequence>
<reference evidence="3" key="2">
    <citation type="submission" date="2014-06" db="EMBL/GenBank/DDBJ databases">
        <authorList>
            <person name="Genoscope - CEA"/>
        </authorList>
    </citation>
    <scope>NUCLEOTIDE SEQUENCE</scope>
</reference>
<accession>A0A078FLS7</accession>
<organism evidence="3 4">
    <name type="scientific">Brassica napus</name>
    <name type="common">Rape</name>
    <dbReference type="NCBI Taxonomy" id="3708"/>
    <lineage>
        <taxon>Eukaryota</taxon>
        <taxon>Viridiplantae</taxon>
        <taxon>Streptophyta</taxon>
        <taxon>Embryophyta</taxon>
        <taxon>Tracheophyta</taxon>
        <taxon>Spermatophyta</taxon>
        <taxon>Magnoliopsida</taxon>
        <taxon>eudicotyledons</taxon>
        <taxon>Gunneridae</taxon>
        <taxon>Pentapetalae</taxon>
        <taxon>rosids</taxon>
        <taxon>malvids</taxon>
        <taxon>Brassicales</taxon>
        <taxon>Brassicaceae</taxon>
        <taxon>Brassiceae</taxon>
        <taxon>Brassica</taxon>
    </lineage>
</organism>
<dbReference type="AlphaFoldDB" id="A0A078FLS7"/>
<feature type="compositionally biased region" description="Basic and acidic residues" evidence="1">
    <location>
        <begin position="65"/>
        <end position="77"/>
    </location>
</feature>
<reference evidence="3 4" key="1">
    <citation type="journal article" date="2014" name="Science">
        <title>Plant genetics. Early allopolyploid evolution in the post-Neolithic Brassica napus oilseed genome.</title>
        <authorList>
            <person name="Chalhoub B."/>
            <person name="Denoeud F."/>
            <person name="Liu S."/>
            <person name="Parkin I.A."/>
            <person name="Tang H."/>
            <person name="Wang X."/>
            <person name="Chiquet J."/>
            <person name="Belcram H."/>
            <person name="Tong C."/>
            <person name="Samans B."/>
            <person name="Correa M."/>
            <person name="Da Silva C."/>
            <person name="Just J."/>
            <person name="Falentin C."/>
            <person name="Koh C.S."/>
            <person name="Le Clainche I."/>
            <person name="Bernard M."/>
            <person name="Bento P."/>
            <person name="Noel B."/>
            <person name="Labadie K."/>
            <person name="Alberti A."/>
            <person name="Charles M."/>
            <person name="Arnaud D."/>
            <person name="Guo H."/>
            <person name="Daviaud C."/>
            <person name="Alamery S."/>
            <person name="Jabbari K."/>
            <person name="Zhao M."/>
            <person name="Edger P.P."/>
            <person name="Chelaifa H."/>
            <person name="Tack D."/>
            <person name="Lassalle G."/>
            <person name="Mestiri I."/>
            <person name="Schnel N."/>
            <person name="Le Paslier M.C."/>
            <person name="Fan G."/>
            <person name="Renault V."/>
            <person name="Bayer P.E."/>
            <person name="Golicz A.A."/>
            <person name="Manoli S."/>
            <person name="Lee T.H."/>
            <person name="Thi V.H."/>
            <person name="Chalabi S."/>
            <person name="Hu Q."/>
            <person name="Fan C."/>
            <person name="Tollenaere R."/>
            <person name="Lu Y."/>
            <person name="Battail C."/>
            <person name="Shen J."/>
            <person name="Sidebottom C.H."/>
            <person name="Wang X."/>
            <person name="Canaguier A."/>
            <person name="Chauveau A."/>
            <person name="Berard A."/>
            <person name="Deniot G."/>
            <person name="Guan M."/>
            <person name="Liu Z."/>
            <person name="Sun F."/>
            <person name="Lim Y.P."/>
            <person name="Lyons E."/>
            <person name="Town C.D."/>
            <person name="Bancroft I."/>
            <person name="Wang X."/>
            <person name="Meng J."/>
            <person name="Ma J."/>
            <person name="Pires J.C."/>
            <person name="King G.J."/>
            <person name="Brunel D."/>
            <person name="Delourme R."/>
            <person name="Renard M."/>
            <person name="Aury J.M."/>
            <person name="Adams K.L."/>
            <person name="Batley J."/>
            <person name="Snowdon R.J."/>
            <person name="Tost J."/>
            <person name="Edwards D."/>
            <person name="Zhou Y."/>
            <person name="Hua W."/>
            <person name="Sharpe A.G."/>
            <person name="Paterson A.H."/>
            <person name="Guan C."/>
            <person name="Wincker P."/>
        </authorList>
    </citation>
    <scope>NUCLEOTIDE SEQUENCE [LARGE SCALE GENOMIC DNA]</scope>
    <source>
        <strain evidence="4">cv. Darmor-bzh</strain>
    </source>
</reference>
<dbReference type="Proteomes" id="UP000028999">
    <property type="component" value="Unassembled WGS sequence"/>
</dbReference>
<dbReference type="EMBL" id="HG994363">
    <property type="protein sequence ID" value="CAF2050096.1"/>
    <property type="molecule type" value="Genomic_DNA"/>
</dbReference>
<dbReference type="EMBL" id="LK032038">
    <property type="protein sequence ID" value="CDY13874.1"/>
    <property type="molecule type" value="Genomic_DNA"/>
</dbReference>
<dbReference type="Proteomes" id="UP001295469">
    <property type="component" value="Chromosome A09"/>
</dbReference>
<feature type="region of interest" description="Disordered" evidence="1">
    <location>
        <begin position="25"/>
        <end position="77"/>
    </location>
</feature>
<dbReference type="STRING" id="3708.A0A078FLS7"/>
<reference evidence="2" key="3">
    <citation type="submission" date="2021-01" db="EMBL/GenBank/DDBJ databases">
        <authorList>
            <consortium name="Genoscope - CEA"/>
            <person name="William W."/>
        </authorList>
    </citation>
    <scope>NUCLEOTIDE SEQUENCE</scope>
</reference>
<protein>
    <submittedName>
        <fullName evidence="2">(rape) hypothetical protein</fullName>
    </submittedName>
    <submittedName>
        <fullName evidence="3">BnaA09g43760D protein</fullName>
    </submittedName>
</protein>